<comment type="subcellular location">
    <subcellularLocation>
        <location evidence="1">Mitochondrion inner membrane</location>
    </subcellularLocation>
</comment>
<keyword evidence="10" id="KW-0472">Membrane</keyword>
<dbReference type="InterPro" id="IPR023366">
    <property type="entry name" value="ATP_synth_asu-like_sf"/>
</dbReference>
<dbReference type="FunFam" id="3.40.50.300:FF:004039">
    <property type="entry name" value="ATP synthase subunit alpha, mitochondrial"/>
    <property type="match status" value="1"/>
</dbReference>
<dbReference type="HOGENOM" id="CLU_378158_0_0_1"/>
<evidence type="ECO:0000256" key="6">
    <source>
        <dbReference type="ARBA" id="ARBA00022771"/>
    </source>
</evidence>
<dbReference type="Pfam" id="PF02874">
    <property type="entry name" value="ATP-synt_ab_N"/>
    <property type="match status" value="1"/>
</dbReference>
<dbReference type="InterPro" id="IPR004100">
    <property type="entry name" value="ATPase_F1/V1/A1_a/bsu_N"/>
</dbReference>
<dbReference type="GO" id="GO:0003676">
    <property type="term" value="F:nucleic acid binding"/>
    <property type="evidence" value="ECO:0007669"/>
    <property type="project" value="InterPro"/>
</dbReference>
<evidence type="ECO:0000256" key="13">
    <source>
        <dbReference type="PROSITE-ProRule" id="PRU00042"/>
    </source>
</evidence>
<evidence type="ECO:0000256" key="12">
    <source>
        <dbReference type="ARBA" id="ARBA00023310"/>
    </source>
</evidence>
<reference evidence="17" key="1">
    <citation type="journal article" date="2007" name="Plant Cell">
        <title>Dothideomycete-plant interactions illuminated by genome sequencing and EST analysis of the wheat pathogen Stagonospora nodorum.</title>
        <authorList>
            <person name="Hane J.K."/>
            <person name="Lowe R.G."/>
            <person name="Solomon P.S."/>
            <person name="Tan K.C."/>
            <person name="Schoch C.L."/>
            <person name="Spatafora J.W."/>
            <person name="Crous P.W."/>
            <person name="Kodira C."/>
            <person name="Birren B.W."/>
            <person name="Galagan J.E."/>
            <person name="Torriani S.F."/>
            <person name="McDonald B.A."/>
            <person name="Oliver R.P."/>
        </authorList>
    </citation>
    <scope>NUCLEOTIDE SEQUENCE [LARGE SCALE GENOMIC DNA]</scope>
    <source>
        <strain evidence="17">SN15 / ATCC MYA-4574 / FGSC 10173</strain>
    </source>
</reference>
<evidence type="ECO:0000259" key="15">
    <source>
        <dbReference type="PROSITE" id="PS50157"/>
    </source>
</evidence>
<dbReference type="Proteomes" id="UP000001055">
    <property type="component" value="Unassembled WGS sequence"/>
</dbReference>
<evidence type="ECO:0000256" key="5">
    <source>
        <dbReference type="ARBA" id="ARBA00022741"/>
    </source>
</evidence>
<dbReference type="PROSITE" id="PS00028">
    <property type="entry name" value="ZINC_FINGER_C2H2_1"/>
    <property type="match status" value="2"/>
</dbReference>
<dbReference type="PROSITE" id="PS50157">
    <property type="entry name" value="ZINC_FINGER_C2H2_2"/>
    <property type="match status" value="2"/>
</dbReference>
<keyword evidence="12" id="KW-0066">ATP synthesis</keyword>
<keyword evidence="9" id="KW-0406">Ion transport</keyword>
<dbReference type="SMART" id="SM00355">
    <property type="entry name" value="ZnF_C2H2"/>
    <property type="match status" value="2"/>
</dbReference>
<dbReference type="InterPro" id="IPR000194">
    <property type="entry name" value="ATPase_F1/V1/A1_a/bsu_nucl-bd"/>
</dbReference>
<dbReference type="InterPro" id="IPR036121">
    <property type="entry name" value="ATPase_F1/V1/A1_a/bsu_N_sf"/>
</dbReference>
<dbReference type="eggNOG" id="KOG1353">
    <property type="taxonomic scope" value="Eukaryota"/>
</dbReference>
<dbReference type="GO" id="GO:0043531">
    <property type="term" value="F:ADP binding"/>
    <property type="evidence" value="ECO:0000318"/>
    <property type="project" value="GO_Central"/>
</dbReference>
<dbReference type="InterPro" id="IPR013087">
    <property type="entry name" value="Znf_C2H2_type"/>
</dbReference>
<dbReference type="GO" id="GO:0005743">
    <property type="term" value="C:mitochondrial inner membrane"/>
    <property type="evidence" value="ECO:0007669"/>
    <property type="project" value="UniProtKB-SubCell"/>
</dbReference>
<protein>
    <recommendedName>
        <fullName evidence="3">ATP synthase subunit alpha, mitochondrial</fullName>
    </recommendedName>
</protein>
<keyword evidence="11" id="KW-0139">CF(1)</keyword>
<feature type="region of interest" description="Disordered" evidence="14">
    <location>
        <begin position="693"/>
        <end position="714"/>
    </location>
</feature>
<evidence type="ECO:0000313" key="16">
    <source>
        <dbReference type="EMBL" id="EAT87973.2"/>
    </source>
</evidence>
<sequence>MFSRAIRQSSRRVAAISASSRIASSIATTRAPAFAQVRTYAEAKATPTEVSSILEQRIRGVQEENSLAETGRVLSVGDGIARVHGMNNVQAEELVEFASGVKGMCMNLEAGQVGVVLFGSDRLVKEGETVKRTGEIVDVPVGEALLGRVVDALGNPIDGKGPLKTTEKRRAQLKAPGILPRQSVKEPVQTGLKSVDAMVPIGRGQRELIIGDRQTGKTAVALDAMLNQARWNRGTDEKKKLYCIYVAVGQKRSTVAQLVKTLEENDAMKYTIIVAATASEADQPLQYLAPFTGCSMRLPMAPAFANAVRVEGLAASSGWRCGQQHDCCFLRMSVSLMDAYLWEAINLDAPIWWLHPMFMTLWDDEDAFDQICEAAPSLTFAPGLREVLDSPTPPTLEYFRSLPEVVRSEWRKHWVIYAHIYEHEGRKPRLYIGSATAQRGATPRLAVYEKTIAQTLPRFVKKAITQGFRKTRTALLAWSDIPLPGVFLKARQRYLGIEGIFQMLFFASIFDKYEPEWADFMPWCRKDVEWEPLCSHVSLSECGKGDFSLSTEELEFLHAIRLKNRRRQKNLDNLRYRVKWKASRPSQRRANRLAVKATRKHECTTCKMTFGCQSELTAHLRRGLHKNNVEKLARGEPIGPKPEAVRRAKLMARNVAQRRFHCDVCDHDFQNKDNLNKHYLTARHSKAAAIADAELDNPDLDYESDSGSDADRDELDAEALDTDLDGFQVSDED</sequence>
<evidence type="ECO:0000256" key="9">
    <source>
        <dbReference type="ARBA" id="ARBA00023065"/>
    </source>
</evidence>
<dbReference type="GO" id="GO:0046933">
    <property type="term" value="F:proton-transporting ATP synthase activity, rotational mechanism"/>
    <property type="evidence" value="ECO:0007669"/>
    <property type="project" value="InterPro"/>
</dbReference>
<dbReference type="InterPro" id="IPR005294">
    <property type="entry name" value="ATP_synth_F1_asu"/>
</dbReference>
<dbReference type="InterPro" id="IPR027417">
    <property type="entry name" value="P-loop_NTPase"/>
</dbReference>
<evidence type="ECO:0000256" key="10">
    <source>
        <dbReference type="ARBA" id="ARBA00023136"/>
    </source>
</evidence>
<evidence type="ECO:0000313" key="17">
    <source>
        <dbReference type="Proteomes" id="UP000001055"/>
    </source>
</evidence>
<dbReference type="GeneID" id="5971502"/>
<feature type="domain" description="C2H2-type" evidence="15">
    <location>
        <begin position="601"/>
        <end position="630"/>
    </location>
</feature>
<keyword evidence="6 13" id="KW-0862">Zinc</keyword>
<keyword evidence="8" id="KW-0067">ATP-binding</keyword>
<dbReference type="VEuPathDB" id="FungiDB:JI435_302970"/>
<keyword evidence="6 13" id="KW-0863">Zinc-finger</keyword>
<evidence type="ECO:0000256" key="8">
    <source>
        <dbReference type="ARBA" id="ARBA00022840"/>
    </source>
</evidence>
<dbReference type="CDD" id="cd18116">
    <property type="entry name" value="ATP-synt_F1_alpha_N"/>
    <property type="match status" value="1"/>
</dbReference>
<dbReference type="SUPFAM" id="SSF50615">
    <property type="entry name" value="N-terminal domain of alpha and beta subunits of F1 ATP synthase"/>
    <property type="match status" value="1"/>
</dbReference>
<dbReference type="STRING" id="321614.Q0UVK1"/>
<dbReference type="Pfam" id="PF00006">
    <property type="entry name" value="ATP-synt_ab"/>
    <property type="match status" value="1"/>
</dbReference>
<dbReference type="Gene3D" id="3.40.50.300">
    <property type="entry name" value="P-loop containing nucleotide triphosphate hydrolases"/>
    <property type="match status" value="1"/>
</dbReference>
<keyword evidence="5" id="KW-0547">Nucleotide-binding</keyword>
<dbReference type="InterPro" id="IPR003604">
    <property type="entry name" value="Matrin/U1-like-C_Znf_C2H2"/>
</dbReference>
<dbReference type="Gene3D" id="2.40.30.20">
    <property type="match status" value="1"/>
</dbReference>
<dbReference type="InterPro" id="IPR036236">
    <property type="entry name" value="Znf_C2H2_sf"/>
</dbReference>
<comment type="similarity">
    <text evidence="2">Belongs to the ATPase alpha/beta chains family.</text>
</comment>
<proteinExistence type="inferred from homology"/>
<dbReference type="SUPFAM" id="SSF52540">
    <property type="entry name" value="P-loop containing nucleoside triphosphate hydrolases"/>
    <property type="match status" value="1"/>
</dbReference>
<dbReference type="KEGG" id="pno:SNOG_04213"/>
<dbReference type="PANTHER" id="PTHR48082:SF2">
    <property type="entry name" value="ATP SYNTHASE SUBUNIT ALPHA, MITOCHONDRIAL"/>
    <property type="match status" value="1"/>
</dbReference>
<name>Q0UVK1_PHANO</name>
<dbReference type="GO" id="GO:0008270">
    <property type="term" value="F:zinc ion binding"/>
    <property type="evidence" value="ECO:0007669"/>
    <property type="project" value="UniProtKB-KW"/>
</dbReference>
<dbReference type="VEuPathDB" id="FungiDB:JI435_042130"/>
<evidence type="ECO:0000256" key="3">
    <source>
        <dbReference type="ARBA" id="ARBA00016087"/>
    </source>
</evidence>
<dbReference type="InParanoid" id="Q0UVK1"/>
<dbReference type="GO" id="GO:0015986">
    <property type="term" value="P:proton motive force-driven ATP synthesis"/>
    <property type="evidence" value="ECO:0000318"/>
    <property type="project" value="GO_Central"/>
</dbReference>
<organism evidence="16 17">
    <name type="scientific">Phaeosphaeria nodorum (strain SN15 / ATCC MYA-4574 / FGSC 10173)</name>
    <name type="common">Glume blotch fungus</name>
    <name type="synonym">Parastagonospora nodorum</name>
    <dbReference type="NCBI Taxonomy" id="321614"/>
    <lineage>
        <taxon>Eukaryota</taxon>
        <taxon>Fungi</taxon>
        <taxon>Dikarya</taxon>
        <taxon>Ascomycota</taxon>
        <taxon>Pezizomycotina</taxon>
        <taxon>Dothideomycetes</taxon>
        <taxon>Pleosporomycetidae</taxon>
        <taxon>Pleosporales</taxon>
        <taxon>Pleosporineae</taxon>
        <taxon>Phaeosphaeriaceae</taxon>
        <taxon>Parastagonospora</taxon>
    </lineage>
</organism>
<keyword evidence="6 13" id="KW-0479">Metal-binding</keyword>
<dbReference type="EMBL" id="CH445330">
    <property type="protein sequence ID" value="EAT87973.2"/>
    <property type="molecule type" value="Genomic_DNA"/>
</dbReference>
<evidence type="ECO:0000256" key="11">
    <source>
        <dbReference type="ARBA" id="ARBA00023196"/>
    </source>
</evidence>
<dbReference type="RefSeq" id="XP_001794634.1">
    <property type="nucleotide sequence ID" value="XM_001794582.1"/>
</dbReference>
<feature type="domain" description="C2H2-type" evidence="15">
    <location>
        <begin position="660"/>
        <end position="689"/>
    </location>
</feature>
<dbReference type="FunFam" id="2.40.30.20:FF:000001">
    <property type="entry name" value="ATP synthase subunit alpha"/>
    <property type="match status" value="1"/>
</dbReference>
<gene>
    <name evidence="16" type="ORF">SNOG_04213</name>
</gene>
<keyword evidence="4" id="KW-0813">Transport</keyword>
<dbReference type="PANTHER" id="PTHR48082">
    <property type="entry name" value="ATP SYNTHASE SUBUNIT ALPHA, MITOCHONDRIAL"/>
    <property type="match status" value="1"/>
</dbReference>
<evidence type="ECO:0000256" key="1">
    <source>
        <dbReference type="ARBA" id="ARBA00004273"/>
    </source>
</evidence>
<dbReference type="SUPFAM" id="SSF57667">
    <property type="entry name" value="beta-beta-alpha zinc fingers"/>
    <property type="match status" value="1"/>
</dbReference>
<evidence type="ECO:0000256" key="2">
    <source>
        <dbReference type="ARBA" id="ARBA00008936"/>
    </source>
</evidence>
<dbReference type="SMART" id="SM00451">
    <property type="entry name" value="ZnF_U1"/>
    <property type="match status" value="2"/>
</dbReference>
<evidence type="ECO:0000256" key="14">
    <source>
        <dbReference type="SAM" id="MobiDB-lite"/>
    </source>
</evidence>
<evidence type="ECO:0000256" key="4">
    <source>
        <dbReference type="ARBA" id="ARBA00022448"/>
    </source>
</evidence>
<dbReference type="GO" id="GO:0005524">
    <property type="term" value="F:ATP binding"/>
    <property type="evidence" value="ECO:0000318"/>
    <property type="project" value="GO_Central"/>
</dbReference>
<accession>Q0UVK1</accession>
<dbReference type="Gene3D" id="3.30.160.60">
    <property type="entry name" value="Classic Zinc Finger"/>
    <property type="match status" value="1"/>
</dbReference>
<evidence type="ECO:0000256" key="7">
    <source>
        <dbReference type="ARBA" id="ARBA00022781"/>
    </source>
</evidence>
<dbReference type="GO" id="GO:0045259">
    <property type="term" value="C:proton-transporting ATP synthase complex"/>
    <property type="evidence" value="ECO:0000318"/>
    <property type="project" value="GO_Central"/>
</dbReference>
<keyword evidence="7" id="KW-0375">Hydrogen ion transport</keyword>
<dbReference type="AlphaFoldDB" id="Q0UVK1"/>